<gene>
    <name evidence="1" type="ORF">XENOCAPTIV_013442</name>
</gene>
<accession>A0ABV0R076</accession>
<evidence type="ECO:0000313" key="1">
    <source>
        <dbReference type="EMBL" id="MEQ2201504.1"/>
    </source>
</evidence>
<proteinExistence type="predicted"/>
<feature type="non-terminal residue" evidence="1">
    <location>
        <position position="1"/>
    </location>
</feature>
<dbReference type="EMBL" id="JAHRIN010028011">
    <property type="protein sequence ID" value="MEQ2201504.1"/>
    <property type="molecule type" value="Genomic_DNA"/>
</dbReference>
<reference evidence="1 2" key="1">
    <citation type="submission" date="2021-06" db="EMBL/GenBank/DDBJ databases">
        <authorList>
            <person name="Palmer J.M."/>
        </authorList>
    </citation>
    <scope>NUCLEOTIDE SEQUENCE [LARGE SCALE GENOMIC DNA]</scope>
    <source>
        <strain evidence="1 2">XC_2019</strain>
        <tissue evidence="1">Muscle</tissue>
    </source>
</reference>
<name>A0ABV0R076_9TELE</name>
<organism evidence="1 2">
    <name type="scientific">Xenoophorus captivus</name>
    <dbReference type="NCBI Taxonomy" id="1517983"/>
    <lineage>
        <taxon>Eukaryota</taxon>
        <taxon>Metazoa</taxon>
        <taxon>Chordata</taxon>
        <taxon>Craniata</taxon>
        <taxon>Vertebrata</taxon>
        <taxon>Euteleostomi</taxon>
        <taxon>Actinopterygii</taxon>
        <taxon>Neopterygii</taxon>
        <taxon>Teleostei</taxon>
        <taxon>Neoteleostei</taxon>
        <taxon>Acanthomorphata</taxon>
        <taxon>Ovalentaria</taxon>
        <taxon>Atherinomorphae</taxon>
        <taxon>Cyprinodontiformes</taxon>
        <taxon>Goodeidae</taxon>
        <taxon>Xenoophorus</taxon>
    </lineage>
</organism>
<evidence type="ECO:0000313" key="2">
    <source>
        <dbReference type="Proteomes" id="UP001434883"/>
    </source>
</evidence>
<sequence>GASDVAGLVGFSNAKLSSSKTRWPVRVTAICPVWGVWRTGHRGPAELKAGPIKFNMKLCSIEVQVWSYPFLILIKQIHCSFCSSSTDIQLSAWQLNTHSERILPQLYTYLSDQYSTWCAEHSLSIPRAL</sequence>
<keyword evidence="2" id="KW-1185">Reference proteome</keyword>
<comment type="caution">
    <text evidence="1">The sequence shown here is derived from an EMBL/GenBank/DDBJ whole genome shotgun (WGS) entry which is preliminary data.</text>
</comment>
<dbReference type="Proteomes" id="UP001434883">
    <property type="component" value="Unassembled WGS sequence"/>
</dbReference>
<protein>
    <submittedName>
        <fullName evidence="1">Uncharacterized protein</fullName>
    </submittedName>
</protein>